<reference evidence="3 4" key="1">
    <citation type="submission" date="2016-08" db="EMBL/GenBank/DDBJ databases">
        <title>A Parts List for Fungal Cellulosomes Revealed by Comparative Genomics.</title>
        <authorList>
            <consortium name="DOE Joint Genome Institute"/>
            <person name="Haitjema C.H."/>
            <person name="Gilmore S.P."/>
            <person name="Henske J.K."/>
            <person name="Solomon K.V."/>
            <person name="De Groot R."/>
            <person name="Kuo A."/>
            <person name="Mondo S.J."/>
            <person name="Salamov A.A."/>
            <person name="Labutti K."/>
            <person name="Zhao Z."/>
            <person name="Chiniquy J."/>
            <person name="Barry K."/>
            <person name="Brewer H.M."/>
            <person name="Purvine S.O."/>
            <person name="Wright A.T."/>
            <person name="Boxma B."/>
            <person name="Van Alen T."/>
            <person name="Hackstein J.H."/>
            <person name="Baker S.E."/>
            <person name="Grigoriev I.V."/>
            <person name="O'Malley M.A."/>
        </authorList>
    </citation>
    <scope>NUCLEOTIDE SEQUENCE [LARGE SCALE GENOMIC DNA]</scope>
    <source>
        <strain evidence="3 4">S4</strain>
    </source>
</reference>
<proteinExistence type="predicted"/>
<feature type="domain" description="Transglutaminase-like" evidence="2">
    <location>
        <begin position="223"/>
        <end position="307"/>
    </location>
</feature>
<name>A0A1Y1XAG4_9FUNG</name>
<dbReference type="Gene3D" id="3.10.620.30">
    <property type="match status" value="1"/>
</dbReference>
<dbReference type="Pfam" id="PF01841">
    <property type="entry name" value="Transglut_core"/>
    <property type="match status" value="1"/>
</dbReference>
<dbReference type="OrthoDB" id="2139897at2759"/>
<dbReference type="SUPFAM" id="SSF54001">
    <property type="entry name" value="Cysteine proteinases"/>
    <property type="match status" value="1"/>
</dbReference>
<evidence type="ECO:0000256" key="1">
    <source>
        <dbReference type="SAM" id="SignalP"/>
    </source>
</evidence>
<sequence length="383" mass="43968">MKNFIFVTLVVLIQLFLAVESRAVGKEVSVIYEVDVGLEKYKDDKKEEFEFEGEVDTPDENIFKRMALEDDEEFDAELDDDVVDEIPLEYGNEEDKLFKRGSISSSEYFRSQLSTFERKIYDSLNNISKPNKISKLTYTLSKLKSSKVKKANILKYSSRGIGALVRDHPEYWWIKQYKIKYGMSGSYIDYVTVQIKSAYSISNINSYNTKVKSKAKSIATAAKKKSGTYNRLLYIHDYLVKYVKYTSGGDYTYNVYGALVKNASACEGYAESFAYIARLISVPTICVTSKTHKWNYVYLSSKWYVVDVTYDDPKINKKNFDSGDSSNLSRKFFLIGKNTVVKSKNGKNLTYTTYSNRDLTSYLEFTDATGFKYPTLSTTAYKQ</sequence>
<dbReference type="EMBL" id="MCFG01000088">
    <property type="protein sequence ID" value="ORX82742.1"/>
    <property type="molecule type" value="Genomic_DNA"/>
</dbReference>
<dbReference type="Proteomes" id="UP000193944">
    <property type="component" value="Unassembled WGS sequence"/>
</dbReference>
<gene>
    <name evidence="3" type="ORF">BCR32DRAFT_243947</name>
</gene>
<reference evidence="3 4" key="2">
    <citation type="submission" date="2016-08" db="EMBL/GenBank/DDBJ databases">
        <title>Pervasive Adenine N6-methylation of Active Genes in Fungi.</title>
        <authorList>
            <consortium name="DOE Joint Genome Institute"/>
            <person name="Mondo S.J."/>
            <person name="Dannebaum R.O."/>
            <person name="Kuo R.C."/>
            <person name="Labutti K."/>
            <person name="Haridas S."/>
            <person name="Kuo A."/>
            <person name="Salamov A."/>
            <person name="Ahrendt S.R."/>
            <person name="Lipzen A."/>
            <person name="Sullivan W."/>
            <person name="Andreopoulos W.B."/>
            <person name="Clum A."/>
            <person name="Lindquist E."/>
            <person name="Daum C."/>
            <person name="Ramamoorthy G.K."/>
            <person name="Gryganskyi A."/>
            <person name="Culley D."/>
            <person name="Magnuson J.K."/>
            <person name="James T.Y."/>
            <person name="O'Malley M.A."/>
            <person name="Stajich J.E."/>
            <person name="Spatafora J.W."/>
            <person name="Visel A."/>
            <person name="Grigoriev I.V."/>
        </authorList>
    </citation>
    <scope>NUCLEOTIDE SEQUENCE [LARGE SCALE GENOMIC DNA]</scope>
    <source>
        <strain evidence="3 4">S4</strain>
    </source>
</reference>
<organism evidence="3 4">
    <name type="scientific">Anaeromyces robustus</name>
    <dbReference type="NCBI Taxonomy" id="1754192"/>
    <lineage>
        <taxon>Eukaryota</taxon>
        <taxon>Fungi</taxon>
        <taxon>Fungi incertae sedis</taxon>
        <taxon>Chytridiomycota</taxon>
        <taxon>Chytridiomycota incertae sedis</taxon>
        <taxon>Neocallimastigomycetes</taxon>
        <taxon>Neocallimastigales</taxon>
        <taxon>Neocallimastigaceae</taxon>
        <taxon>Anaeromyces</taxon>
    </lineage>
</organism>
<keyword evidence="1" id="KW-0732">Signal</keyword>
<dbReference type="InterPro" id="IPR002931">
    <property type="entry name" value="Transglutaminase-like"/>
</dbReference>
<protein>
    <recommendedName>
        <fullName evidence="2">Transglutaminase-like domain-containing protein</fullName>
    </recommendedName>
</protein>
<evidence type="ECO:0000313" key="4">
    <source>
        <dbReference type="Proteomes" id="UP000193944"/>
    </source>
</evidence>
<feature type="chain" id="PRO_5012756418" description="Transglutaminase-like domain-containing protein" evidence="1">
    <location>
        <begin position="22"/>
        <end position="383"/>
    </location>
</feature>
<comment type="caution">
    <text evidence="3">The sequence shown here is derived from an EMBL/GenBank/DDBJ whole genome shotgun (WGS) entry which is preliminary data.</text>
</comment>
<feature type="signal peptide" evidence="1">
    <location>
        <begin position="1"/>
        <end position="21"/>
    </location>
</feature>
<dbReference type="InterPro" id="IPR038765">
    <property type="entry name" value="Papain-like_cys_pep_sf"/>
</dbReference>
<accession>A0A1Y1XAG4</accession>
<keyword evidence="4" id="KW-1185">Reference proteome</keyword>
<evidence type="ECO:0000259" key="2">
    <source>
        <dbReference type="Pfam" id="PF01841"/>
    </source>
</evidence>
<dbReference type="AlphaFoldDB" id="A0A1Y1XAG4"/>
<evidence type="ECO:0000313" key="3">
    <source>
        <dbReference type="EMBL" id="ORX82742.1"/>
    </source>
</evidence>